<dbReference type="Pfam" id="PF26581">
    <property type="entry name" value="WIT1_2_N"/>
    <property type="match status" value="1"/>
</dbReference>
<feature type="non-terminal residue" evidence="5">
    <location>
        <position position="724"/>
    </location>
</feature>
<name>A0AAW2VLE3_SESRA</name>
<dbReference type="InterPro" id="IPR058610">
    <property type="entry name" value="WIT1_2_N"/>
</dbReference>
<evidence type="ECO:0000313" key="5">
    <source>
        <dbReference type="EMBL" id="KAL0430038.1"/>
    </source>
</evidence>
<accession>A0AAW2VLE3</accession>
<feature type="region of interest" description="Disordered" evidence="2">
    <location>
        <begin position="695"/>
        <end position="724"/>
    </location>
</feature>
<feature type="coiled-coil region" evidence="1">
    <location>
        <begin position="414"/>
        <end position="514"/>
    </location>
</feature>
<feature type="coiled-coil region" evidence="1">
    <location>
        <begin position="207"/>
        <end position="272"/>
    </location>
</feature>
<dbReference type="AlphaFoldDB" id="A0AAW2VLE3"/>
<proteinExistence type="predicted"/>
<keyword evidence="1" id="KW-0175">Coiled coil</keyword>
<evidence type="ECO:0000256" key="3">
    <source>
        <dbReference type="SAM" id="Phobius"/>
    </source>
</evidence>
<dbReference type="SUPFAM" id="SSF57997">
    <property type="entry name" value="Tropomyosin"/>
    <property type="match status" value="1"/>
</dbReference>
<dbReference type="InterPro" id="IPR039976">
    <property type="entry name" value="WIT1/WIT2"/>
</dbReference>
<dbReference type="PANTHER" id="PTHR35705:SF2">
    <property type="entry name" value="WPP DOMAIN-INTERACTING TAIL-ANCHORED PROTEIN 2"/>
    <property type="match status" value="1"/>
</dbReference>
<evidence type="ECO:0000256" key="1">
    <source>
        <dbReference type="SAM" id="Coils"/>
    </source>
</evidence>
<reference evidence="5" key="2">
    <citation type="journal article" date="2024" name="Plant">
        <title>Genomic evolution and insights into agronomic trait innovations of Sesamum species.</title>
        <authorList>
            <person name="Miao H."/>
            <person name="Wang L."/>
            <person name="Qu L."/>
            <person name="Liu H."/>
            <person name="Sun Y."/>
            <person name="Le M."/>
            <person name="Wang Q."/>
            <person name="Wei S."/>
            <person name="Zheng Y."/>
            <person name="Lin W."/>
            <person name="Duan Y."/>
            <person name="Cao H."/>
            <person name="Xiong S."/>
            <person name="Wang X."/>
            <person name="Wei L."/>
            <person name="Li C."/>
            <person name="Ma Q."/>
            <person name="Ju M."/>
            <person name="Zhao R."/>
            <person name="Li G."/>
            <person name="Mu C."/>
            <person name="Tian Q."/>
            <person name="Mei H."/>
            <person name="Zhang T."/>
            <person name="Gao T."/>
            <person name="Zhang H."/>
        </authorList>
    </citation>
    <scope>NUCLEOTIDE SEQUENCE</scope>
    <source>
        <strain evidence="5">G02</strain>
    </source>
</reference>
<feature type="transmembrane region" description="Helical" evidence="3">
    <location>
        <begin position="76"/>
        <end position="95"/>
    </location>
</feature>
<keyword evidence="3" id="KW-0812">Transmembrane</keyword>
<sequence>MEGPTNIPGCTLLSLTLFGLMIVLLYVRLLQLSRYVVQVCMLISIVNLSSDFRNLWDSDEMYSLKEKFCWLQEQLLAMNVFVWAFDFVSSVNFMLGSYIIRMLRHDAGVIVSYIADLDKQKFLHEGLSYNSEDGEGLQNALRVSSEVDMTLAYLTDKLGNLEHLLLLVLAGENDIEAIDIENDNVSAEFIEKAVTFDLLFAILNFELRELDGLMVDLQDLIDNALNKISSCENSTELFTGLARKLHHLEDLLKRSQERLAEMKIQLARLQMSSFFFKQNEYKHDLDMGVEGELHLATSEWEPGIVTSEKRRVLRMLELSLARELELENKLMALKQNEEDLKLKIQLIDRVAVCMEEAAEVAWGRFLEADNEAEVLMGISKEMLGKLQVVNSNISSSAKREEEFKSKLQYCIHELNEEEILIQKLNSSIAQLVADNAEETGLRERVHMLEQRLSRTESELMEASVACETSEQQLRVMEGEIESLREKAYAAEIRAASAEEKVTQLTDSNLELTEELDFLRGSNDSNTKKVSLLEKQLRELDIQLQHSRASSEASQEQQNMLYSAIWDMETLIDELRQKVAKAENKTESAEEQCVILSETNSELKKELDFLRSRMEYMETSLDQATLEKRSSAKDIGIRTGLIMDMVMQLAMERKRIQKQLTYLTEENKSLREKLQKEQNNASIILQDNWSHDDKELLPSGLDSVDRESAKTSALKATEISSESVQ</sequence>
<gene>
    <name evidence="5" type="ORF">Sradi_0629800</name>
</gene>
<comment type="caution">
    <text evidence="5">The sequence shown here is derived from an EMBL/GenBank/DDBJ whole genome shotgun (WGS) entry which is preliminary data.</text>
</comment>
<evidence type="ECO:0000259" key="4">
    <source>
        <dbReference type="Pfam" id="PF26581"/>
    </source>
</evidence>
<reference evidence="5" key="1">
    <citation type="submission" date="2020-06" db="EMBL/GenBank/DDBJ databases">
        <authorList>
            <person name="Li T."/>
            <person name="Hu X."/>
            <person name="Zhang T."/>
            <person name="Song X."/>
            <person name="Zhang H."/>
            <person name="Dai N."/>
            <person name="Sheng W."/>
            <person name="Hou X."/>
            <person name="Wei L."/>
        </authorList>
    </citation>
    <scope>NUCLEOTIDE SEQUENCE</scope>
    <source>
        <strain evidence="5">G02</strain>
        <tissue evidence="5">Leaf</tissue>
    </source>
</reference>
<dbReference type="PANTHER" id="PTHR35705">
    <property type="entry name" value="WPP DOMAIN-INTERACTING TAIL-ANCHORED PROTEIN 1"/>
    <property type="match status" value="1"/>
</dbReference>
<feature type="transmembrane region" description="Helical" evidence="3">
    <location>
        <begin position="6"/>
        <end position="27"/>
    </location>
</feature>
<feature type="coiled-coil region" evidence="1">
    <location>
        <begin position="564"/>
        <end position="619"/>
    </location>
</feature>
<dbReference type="EMBL" id="JACGWJ010000003">
    <property type="protein sequence ID" value="KAL0430038.1"/>
    <property type="molecule type" value="Genomic_DNA"/>
</dbReference>
<keyword evidence="3" id="KW-0472">Membrane</keyword>
<feature type="coiled-coil region" evidence="1">
    <location>
        <begin position="652"/>
        <end position="686"/>
    </location>
</feature>
<evidence type="ECO:0000256" key="2">
    <source>
        <dbReference type="SAM" id="MobiDB-lite"/>
    </source>
</evidence>
<protein>
    <submittedName>
        <fullName evidence="5">WPP domain-interacting tail-anchored protein 2</fullName>
    </submittedName>
</protein>
<organism evidence="5">
    <name type="scientific">Sesamum radiatum</name>
    <name type="common">Black benniseed</name>
    <dbReference type="NCBI Taxonomy" id="300843"/>
    <lineage>
        <taxon>Eukaryota</taxon>
        <taxon>Viridiplantae</taxon>
        <taxon>Streptophyta</taxon>
        <taxon>Embryophyta</taxon>
        <taxon>Tracheophyta</taxon>
        <taxon>Spermatophyta</taxon>
        <taxon>Magnoliopsida</taxon>
        <taxon>eudicotyledons</taxon>
        <taxon>Gunneridae</taxon>
        <taxon>Pentapetalae</taxon>
        <taxon>asterids</taxon>
        <taxon>lamiids</taxon>
        <taxon>Lamiales</taxon>
        <taxon>Pedaliaceae</taxon>
        <taxon>Sesamum</taxon>
    </lineage>
</organism>
<feature type="domain" description="WIT1/2 N-terminal helical bundle" evidence="4">
    <location>
        <begin position="138"/>
        <end position="275"/>
    </location>
</feature>
<keyword evidence="3" id="KW-1133">Transmembrane helix</keyword>